<keyword evidence="1" id="KW-0418">Kinase</keyword>
<accession>A0A6G8L0A5</accession>
<sequence>MTSANLPEVLVKAINTKPEWTGKPIKSEIVHGGITNSNYKLWIGQEGPIFAKVPGPGTEKFINRITANQAATQAHAVSISPAVLHFDRATGIEFAQFVEDGYRAATTLDFQNEAVFQSVMETYRAWHTTDKLSETKTMVDMVEEHLSQVRDENIPLPRWSTDVLNNYELAVAAFMKGGLELVPAHNDPMPGNFLLGPEGQVKLIDFDYAANNEASYELGLILTEMFVDVERSRDLVQVYRGEHDERFFARAMLSRMIADTKWGLWGLINNHARDEDFDYYKYGTWKLYRTFWVSRRDEFSSWLEAAE</sequence>
<dbReference type="PANTHER" id="PTHR22603">
    <property type="entry name" value="CHOLINE/ETHANOALAMINE KINASE"/>
    <property type="match status" value="1"/>
</dbReference>
<dbReference type="Gene3D" id="3.90.1200.10">
    <property type="match status" value="1"/>
</dbReference>
<dbReference type="AlphaFoldDB" id="A0A6G8L0A5"/>
<dbReference type="Pfam" id="PF01633">
    <property type="entry name" value="Choline_kinase"/>
    <property type="match status" value="1"/>
</dbReference>
<dbReference type="GO" id="GO:0005737">
    <property type="term" value="C:cytoplasm"/>
    <property type="evidence" value="ECO:0007669"/>
    <property type="project" value="TreeGrafter"/>
</dbReference>
<dbReference type="CDD" id="cd05151">
    <property type="entry name" value="ChoK-like"/>
    <property type="match status" value="1"/>
</dbReference>
<dbReference type="RefSeq" id="WP_165884561.1">
    <property type="nucleotide sequence ID" value="NZ_CP035810.1"/>
</dbReference>
<evidence type="ECO:0000313" key="2">
    <source>
        <dbReference type="Proteomes" id="UP000501518"/>
    </source>
</evidence>
<dbReference type="Proteomes" id="UP000501518">
    <property type="component" value="Chromosome"/>
</dbReference>
<name>A0A6G8L0A5_9MICO</name>
<reference evidence="1 2" key="1">
    <citation type="submission" date="2019-02" db="EMBL/GenBank/DDBJ databases">
        <title>Complete Genome Sequence and Methylome Analysis of Brevibacterium luteolum NEB1784.</title>
        <authorList>
            <person name="Fomenkov A."/>
            <person name="Roberts R.J."/>
        </authorList>
    </citation>
    <scope>NUCLEOTIDE SEQUENCE [LARGE SCALE GENOMIC DNA]</scope>
    <source>
        <strain evidence="1 2">NEB1784</strain>
    </source>
</reference>
<dbReference type="EMBL" id="CP035810">
    <property type="protein sequence ID" value="QIN30180.1"/>
    <property type="molecule type" value="Genomic_DNA"/>
</dbReference>
<dbReference type="PANTHER" id="PTHR22603:SF66">
    <property type="entry name" value="ETHANOLAMINE KINASE"/>
    <property type="match status" value="1"/>
</dbReference>
<dbReference type="Gene3D" id="3.30.200.20">
    <property type="entry name" value="Phosphorylase Kinase, domain 1"/>
    <property type="match status" value="1"/>
</dbReference>
<keyword evidence="1" id="KW-0808">Transferase</keyword>
<dbReference type="GO" id="GO:0004305">
    <property type="term" value="F:ethanolamine kinase activity"/>
    <property type="evidence" value="ECO:0007669"/>
    <property type="project" value="TreeGrafter"/>
</dbReference>
<dbReference type="KEGG" id="blut:EW640_13585"/>
<dbReference type="SUPFAM" id="SSF56112">
    <property type="entry name" value="Protein kinase-like (PK-like)"/>
    <property type="match status" value="1"/>
</dbReference>
<organism evidence="1 2">
    <name type="scientific">Brevibacterium luteolum</name>
    <dbReference type="NCBI Taxonomy" id="199591"/>
    <lineage>
        <taxon>Bacteria</taxon>
        <taxon>Bacillati</taxon>
        <taxon>Actinomycetota</taxon>
        <taxon>Actinomycetes</taxon>
        <taxon>Micrococcales</taxon>
        <taxon>Brevibacteriaceae</taxon>
        <taxon>Brevibacterium</taxon>
    </lineage>
</organism>
<dbReference type="GO" id="GO:0006646">
    <property type="term" value="P:phosphatidylethanolamine biosynthetic process"/>
    <property type="evidence" value="ECO:0007669"/>
    <property type="project" value="TreeGrafter"/>
</dbReference>
<protein>
    <submittedName>
        <fullName evidence="1">Choline/ethanolamine kinase--aminoglycoside phosphotransferase</fullName>
    </submittedName>
</protein>
<gene>
    <name evidence="1" type="ORF">EW640_13585</name>
</gene>
<proteinExistence type="predicted"/>
<evidence type="ECO:0000313" key="1">
    <source>
        <dbReference type="EMBL" id="QIN30180.1"/>
    </source>
</evidence>
<dbReference type="InterPro" id="IPR011009">
    <property type="entry name" value="Kinase-like_dom_sf"/>
</dbReference>